<dbReference type="KEGG" id="mpp:MICPUCDRAFT_42209"/>
<dbReference type="RefSeq" id="XP_003062385.1">
    <property type="nucleotide sequence ID" value="XM_003062339.1"/>
</dbReference>
<reference evidence="2 3" key="1">
    <citation type="journal article" date="2009" name="Science">
        <title>Green evolution and dynamic adaptations revealed by genomes of the marine picoeukaryotes Micromonas.</title>
        <authorList>
            <person name="Worden A.Z."/>
            <person name="Lee J.H."/>
            <person name="Mock T."/>
            <person name="Rouze P."/>
            <person name="Simmons M.P."/>
            <person name="Aerts A.L."/>
            <person name="Allen A.E."/>
            <person name="Cuvelier M.L."/>
            <person name="Derelle E."/>
            <person name="Everett M.V."/>
            <person name="Foulon E."/>
            <person name="Grimwood J."/>
            <person name="Gundlach H."/>
            <person name="Henrissat B."/>
            <person name="Napoli C."/>
            <person name="McDonald S.M."/>
            <person name="Parker M.S."/>
            <person name="Rombauts S."/>
            <person name="Salamov A."/>
            <person name="Von Dassow P."/>
            <person name="Badger J.H."/>
            <person name="Coutinho P.M."/>
            <person name="Demir E."/>
            <person name="Dubchak I."/>
            <person name="Gentemann C."/>
            <person name="Eikrem W."/>
            <person name="Gready J.E."/>
            <person name="John U."/>
            <person name="Lanier W."/>
            <person name="Lindquist E.A."/>
            <person name="Lucas S."/>
            <person name="Mayer K.F."/>
            <person name="Moreau H."/>
            <person name="Not F."/>
            <person name="Otillar R."/>
            <person name="Panaud O."/>
            <person name="Pangilinan J."/>
            <person name="Paulsen I."/>
            <person name="Piegu B."/>
            <person name="Poliakov A."/>
            <person name="Robbens S."/>
            <person name="Schmutz J."/>
            <person name="Toulza E."/>
            <person name="Wyss T."/>
            <person name="Zelensky A."/>
            <person name="Zhou K."/>
            <person name="Armbrust E.V."/>
            <person name="Bhattacharya D."/>
            <person name="Goodenough U.W."/>
            <person name="Van de Peer Y."/>
            <person name="Grigoriev I.V."/>
        </authorList>
    </citation>
    <scope>NUCLEOTIDE SEQUENCE [LARGE SCALE GENOMIC DNA]</scope>
    <source>
        <strain evidence="2 3">CCMP1545</strain>
    </source>
</reference>
<name>C1N3J5_MICPC</name>
<dbReference type="STRING" id="564608.C1N3J5"/>
<dbReference type="PRINTS" id="PR00959">
    <property type="entry name" value="MEVGALKINASE"/>
</dbReference>
<organism evidence="3">
    <name type="scientific">Micromonas pusilla (strain CCMP1545)</name>
    <name type="common">Picoplanktonic green alga</name>
    <dbReference type="NCBI Taxonomy" id="564608"/>
    <lineage>
        <taxon>Eukaryota</taxon>
        <taxon>Viridiplantae</taxon>
        <taxon>Chlorophyta</taxon>
        <taxon>Mamiellophyceae</taxon>
        <taxon>Mamiellales</taxon>
        <taxon>Mamiellaceae</taxon>
        <taxon>Micromonas</taxon>
    </lineage>
</organism>
<dbReference type="InterPro" id="IPR014721">
    <property type="entry name" value="Ribsml_uS5_D2-typ_fold_subgr"/>
</dbReference>
<dbReference type="Gene3D" id="3.30.230.10">
    <property type="match status" value="1"/>
</dbReference>
<dbReference type="EMBL" id="GG663746">
    <property type="protein sequence ID" value="EEH53204.1"/>
    <property type="molecule type" value="Genomic_DNA"/>
</dbReference>
<evidence type="ECO:0000313" key="3">
    <source>
        <dbReference type="Proteomes" id="UP000001876"/>
    </source>
</evidence>
<dbReference type="GeneID" id="9687825"/>
<dbReference type="GO" id="GO:0005524">
    <property type="term" value="F:ATP binding"/>
    <property type="evidence" value="ECO:0007669"/>
    <property type="project" value="InterPro"/>
</dbReference>
<evidence type="ECO:0000259" key="1">
    <source>
        <dbReference type="Pfam" id="PF00288"/>
    </source>
</evidence>
<dbReference type="Pfam" id="PF00288">
    <property type="entry name" value="GHMP_kinases_N"/>
    <property type="match status" value="1"/>
</dbReference>
<protein>
    <submittedName>
        <fullName evidence="2">Predicted protein</fullName>
    </submittedName>
</protein>
<evidence type="ECO:0000313" key="2">
    <source>
        <dbReference type="EMBL" id="EEH53204.1"/>
    </source>
</evidence>
<dbReference type="InterPro" id="IPR020568">
    <property type="entry name" value="Ribosomal_Su5_D2-typ_SF"/>
</dbReference>
<gene>
    <name evidence="2" type="ORF">MICPUCDRAFT_42209</name>
</gene>
<accession>C1N3J5</accession>
<dbReference type="InterPro" id="IPR006204">
    <property type="entry name" value="GHMP_kinase_N_dom"/>
</dbReference>
<dbReference type="AlphaFoldDB" id="C1N3J5"/>
<keyword evidence="3" id="KW-1185">Reference proteome</keyword>
<sequence length="195" mass="20469">MNPADDPAELFVCGRLCLLGEHSDWAGGFRSAARPDTVHVGRCVVVGTNDGLRARVSTSSGSDMCVAMTSTDDAGAKRSRVFDLYDDEALLRAARGGADAHDDGSGTFWRYVAGTLHHLIVSSPHADAIAAALATKCVAIDNYETTLPMKKGLSSSAAACVLVVRAMSTACGLGLSAEEEMEAAYLGERRVLLPH</sequence>
<proteinExistence type="predicted"/>
<dbReference type="OrthoDB" id="188923at2759"/>
<dbReference type="SUPFAM" id="SSF54211">
    <property type="entry name" value="Ribosomal protein S5 domain 2-like"/>
    <property type="match status" value="1"/>
</dbReference>
<dbReference type="Proteomes" id="UP000001876">
    <property type="component" value="Unassembled WGS sequence"/>
</dbReference>
<feature type="domain" description="GHMP kinase N-terminal" evidence="1">
    <location>
        <begin position="143"/>
        <end position="190"/>
    </location>
</feature>